<reference evidence="3" key="1">
    <citation type="submission" date="2021-01" db="EMBL/GenBank/DDBJ databases">
        <authorList>
            <person name="Corre E."/>
            <person name="Pelletier E."/>
            <person name="Niang G."/>
            <person name="Scheremetjew M."/>
            <person name="Finn R."/>
            <person name="Kale V."/>
            <person name="Holt S."/>
            <person name="Cochrane G."/>
            <person name="Meng A."/>
            <person name="Brown T."/>
            <person name="Cohen L."/>
        </authorList>
    </citation>
    <scope>NUCLEOTIDE SEQUENCE</scope>
    <source>
        <strain evidence="3">CCMP722</strain>
    </source>
</reference>
<evidence type="ECO:0008006" key="4">
    <source>
        <dbReference type="Google" id="ProtNLM"/>
    </source>
</evidence>
<dbReference type="CDD" id="cd04645">
    <property type="entry name" value="LbH_gamma_CA_like"/>
    <property type="match status" value="1"/>
</dbReference>
<organism evidence="3">
    <name type="scientific">Pyramimonas obovata</name>
    <dbReference type="NCBI Taxonomy" id="1411642"/>
    <lineage>
        <taxon>Eukaryota</taxon>
        <taxon>Viridiplantae</taxon>
        <taxon>Chlorophyta</taxon>
        <taxon>Pyramimonadophyceae</taxon>
        <taxon>Pyramimonadales</taxon>
        <taxon>Pyramimonadaceae</taxon>
        <taxon>Pyramimonas</taxon>
        <taxon>Pyramimonas incertae sedis</taxon>
    </lineage>
</organism>
<proteinExistence type="inferred from homology"/>
<gene>
    <name evidence="3" type="ORF">POBO1169_LOCUS12101</name>
</gene>
<comment type="similarity">
    <text evidence="1">Belongs to the gamma-class carbonic anhydrase family.</text>
</comment>
<accession>A0A7S0RDI2</accession>
<evidence type="ECO:0000256" key="1">
    <source>
        <dbReference type="ARBA" id="ARBA00023595"/>
    </source>
</evidence>
<dbReference type="SUPFAM" id="SSF51161">
    <property type="entry name" value="Trimeric LpxA-like enzymes"/>
    <property type="match status" value="1"/>
</dbReference>
<evidence type="ECO:0000256" key="2">
    <source>
        <dbReference type="ARBA" id="ARBA00034694"/>
    </source>
</evidence>
<comment type="subcellular location">
    <subcellularLocation>
        <location evidence="2">Mitochondrion membrane</location>
        <topology evidence="2">Peripheral membrane protein</topology>
        <orientation evidence="2">Matrix side</orientation>
    </subcellularLocation>
</comment>
<name>A0A7S0RDI2_9CHLO</name>
<dbReference type="GO" id="GO:0031966">
    <property type="term" value="C:mitochondrial membrane"/>
    <property type="evidence" value="ECO:0007669"/>
    <property type="project" value="UniProtKB-SubCell"/>
</dbReference>
<dbReference type="InterPro" id="IPR050484">
    <property type="entry name" value="Transf_Hexapept/Carb_Anhydrase"/>
</dbReference>
<dbReference type="InterPro" id="IPR047324">
    <property type="entry name" value="LbH_gamma_CA-like"/>
</dbReference>
<dbReference type="PANTHER" id="PTHR13061:SF29">
    <property type="entry name" value="GAMMA CARBONIC ANHYDRASE-LIKE 1, MITOCHONDRIAL-RELATED"/>
    <property type="match status" value="1"/>
</dbReference>
<evidence type="ECO:0000313" key="3">
    <source>
        <dbReference type="EMBL" id="CAD8674123.1"/>
    </source>
</evidence>
<sequence length="236" mass="25172">MAFLQRASRTGFSLVSRAVRPASARFYSANPIVDEDLYNRQRSTIELGPRVPHIAGDAFIAPSAVVVGDVDIFDGVSIMYGAVVRGDLNNIKVGAFSNIQDKAVVHAARSSPTGLSAATTIGSFVTVGAGSILRSCAVQDNVKIGKKCIVMEGAVVEKNAILVDGTVVPPGRMIPAGQMWSGNPATYVRDCTEEEVEDIAVVAEQASELRKAHATEFLPYSTAYIDAEKLRAWQKS</sequence>
<dbReference type="PANTHER" id="PTHR13061">
    <property type="entry name" value="DYNACTIN SUBUNIT P25"/>
    <property type="match status" value="1"/>
</dbReference>
<dbReference type="EMBL" id="HBFA01023765">
    <property type="protein sequence ID" value="CAD8674123.1"/>
    <property type="molecule type" value="Transcribed_RNA"/>
</dbReference>
<dbReference type="InterPro" id="IPR011004">
    <property type="entry name" value="Trimer_LpxA-like_sf"/>
</dbReference>
<dbReference type="Pfam" id="PF21711">
    <property type="entry name" value="DCTN5"/>
    <property type="match status" value="1"/>
</dbReference>
<protein>
    <recommendedName>
        <fullName evidence="4">Gamma carbonic anhydrase</fullName>
    </recommendedName>
</protein>
<dbReference type="AlphaFoldDB" id="A0A7S0RDI2"/>
<dbReference type="Gene3D" id="2.160.10.10">
    <property type="entry name" value="Hexapeptide repeat proteins"/>
    <property type="match status" value="1"/>
</dbReference>